<accession>A0A383C3P7</accession>
<dbReference type="GO" id="GO:0008173">
    <property type="term" value="F:RNA methyltransferase activity"/>
    <property type="evidence" value="ECO:0007669"/>
    <property type="project" value="InterPro"/>
</dbReference>
<dbReference type="AlphaFoldDB" id="A0A383C3P7"/>
<dbReference type="CDD" id="cd02440">
    <property type="entry name" value="AdoMet_MTases"/>
    <property type="match status" value="1"/>
</dbReference>
<feature type="domain" description="SAM-dependent MTase RsmB/NOP-type" evidence="5">
    <location>
        <begin position="1"/>
        <end position="219"/>
    </location>
</feature>
<dbReference type="PANTHER" id="PTHR22807">
    <property type="entry name" value="NOP2 YEAST -RELATED NOL1/NOP2/FMU SUN DOMAIN-CONTAINING"/>
    <property type="match status" value="1"/>
</dbReference>
<dbReference type="GO" id="GO:0001510">
    <property type="term" value="P:RNA methylation"/>
    <property type="evidence" value="ECO:0007669"/>
    <property type="project" value="InterPro"/>
</dbReference>
<evidence type="ECO:0000256" key="2">
    <source>
        <dbReference type="ARBA" id="ARBA00022679"/>
    </source>
</evidence>
<keyword evidence="4" id="KW-0694">RNA-binding</keyword>
<dbReference type="PANTHER" id="PTHR22807:SF53">
    <property type="entry name" value="RIBOSOMAL RNA SMALL SUBUNIT METHYLTRANSFERASE B-RELATED"/>
    <property type="match status" value="1"/>
</dbReference>
<keyword evidence="3" id="KW-0949">S-adenosyl-L-methionine</keyword>
<dbReference type="InterPro" id="IPR001678">
    <property type="entry name" value="MeTrfase_RsmB-F_NOP2_dom"/>
</dbReference>
<dbReference type="InterPro" id="IPR049560">
    <property type="entry name" value="MeTrfase_RsmB-F_NOP2_cat"/>
</dbReference>
<sequence length="221" mass="24634">ATQAFRDGWFEIQDEGSQLVAQLVQARPGEIGIDFCAGAGGKTLALSAWMENRGRILAWDVAEARLKQMAPRLARAGVSNVQTRLLKSERDPYLDQHVESVDWVLLDVPCSGTGMWRRSPDLKRRTTQQDLEKVTEQQRQIIDSAARLVKPGGRLIYATCSILRRENEDQVARFLTAHLEFTVKPVKLPTGKGGKGPFLRLFPHQHQTDGFFGAVLIKGTA</sequence>
<evidence type="ECO:0000256" key="1">
    <source>
        <dbReference type="ARBA" id="ARBA00022603"/>
    </source>
</evidence>
<dbReference type="SUPFAM" id="SSF53335">
    <property type="entry name" value="S-adenosyl-L-methionine-dependent methyltransferases"/>
    <property type="match status" value="1"/>
</dbReference>
<dbReference type="EMBL" id="UINC01205495">
    <property type="protein sequence ID" value="SVE26693.1"/>
    <property type="molecule type" value="Genomic_DNA"/>
</dbReference>
<dbReference type="InterPro" id="IPR029063">
    <property type="entry name" value="SAM-dependent_MTases_sf"/>
</dbReference>
<proteinExistence type="predicted"/>
<name>A0A383C3P7_9ZZZZ</name>
<dbReference type="PROSITE" id="PS51686">
    <property type="entry name" value="SAM_MT_RSMB_NOP"/>
    <property type="match status" value="1"/>
</dbReference>
<evidence type="ECO:0000256" key="3">
    <source>
        <dbReference type="ARBA" id="ARBA00022691"/>
    </source>
</evidence>
<keyword evidence="1" id="KW-0489">Methyltransferase</keyword>
<dbReference type="InterPro" id="IPR023267">
    <property type="entry name" value="RCMT"/>
</dbReference>
<keyword evidence="2" id="KW-0808">Transferase</keyword>
<dbReference type="Pfam" id="PF01189">
    <property type="entry name" value="Methyltr_RsmB-F"/>
    <property type="match status" value="1"/>
</dbReference>
<reference evidence="6" key="1">
    <citation type="submission" date="2018-05" db="EMBL/GenBank/DDBJ databases">
        <authorList>
            <person name="Lanie J.A."/>
            <person name="Ng W.-L."/>
            <person name="Kazmierczak K.M."/>
            <person name="Andrzejewski T.M."/>
            <person name="Davidsen T.M."/>
            <person name="Wayne K.J."/>
            <person name="Tettelin H."/>
            <person name="Glass J.I."/>
            <person name="Rusch D."/>
            <person name="Podicherti R."/>
            <person name="Tsui H.-C.T."/>
            <person name="Winkler M.E."/>
        </authorList>
    </citation>
    <scope>NUCLEOTIDE SEQUENCE</scope>
</reference>
<dbReference type="GO" id="GO:0003723">
    <property type="term" value="F:RNA binding"/>
    <property type="evidence" value="ECO:0007669"/>
    <property type="project" value="UniProtKB-KW"/>
</dbReference>
<evidence type="ECO:0000259" key="5">
    <source>
        <dbReference type="PROSITE" id="PS51686"/>
    </source>
</evidence>
<organism evidence="6">
    <name type="scientific">marine metagenome</name>
    <dbReference type="NCBI Taxonomy" id="408172"/>
    <lineage>
        <taxon>unclassified sequences</taxon>
        <taxon>metagenomes</taxon>
        <taxon>ecological metagenomes</taxon>
    </lineage>
</organism>
<evidence type="ECO:0000256" key="4">
    <source>
        <dbReference type="ARBA" id="ARBA00022884"/>
    </source>
</evidence>
<dbReference type="PRINTS" id="PR02008">
    <property type="entry name" value="RCMTFAMILY"/>
</dbReference>
<protein>
    <recommendedName>
        <fullName evidence="5">SAM-dependent MTase RsmB/NOP-type domain-containing protein</fullName>
    </recommendedName>
</protein>
<dbReference type="Gene3D" id="3.40.50.150">
    <property type="entry name" value="Vaccinia Virus protein VP39"/>
    <property type="match status" value="1"/>
</dbReference>
<feature type="non-terminal residue" evidence="6">
    <location>
        <position position="1"/>
    </location>
</feature>
<evidence type="ECO:0000313" key="6">
    <source>
        <dbReference type="EMBL" id="SVE26693.1"/>
    </source>
</evidence>
<gene>
    <name evidence="6" type="ORF">METZ01_LOCUS479547</name>
</gene>